<proteinExistence type="predicted"/>
<feature type="domain" description="DUF5753" evidence="1">
    <location>
        <begin position="2"/>
        <end position="63"/>
    </location>
</feature>
<protein>
    <recommendedName>
        <fullName evidence="1">DUF5753 domain-containing protein</fullName>
    </recommendedName>
</protein>
<dbReference type="Pfam" id="PF19054">
    <property type="entry name" value="DUF5753"/>
    <property type="match status" value="1"/>
</dbReference>
<keyword evidence="3" id="KW-1185">Reference proteome</keyword>
<dbReference type="Proteomes" id="UP000295281">
    <property type="component" value="Unassembled WGS sequence"/>
</dbReference>
<dbReference type="AlphaFoldDB" id="A0A4R6V0M5"/>
<reference evidence="2 3" key="1">
    <citation type="submission" date="2019-03" db="EMBL/GenBank/DDBJ databases">
        <title>Genomic Encyclopedia of Type Strains, Phase IV (KMG-IV): sequencing the most valuable type-strain genomes for metagenomic binning, comparative biology and taxonomic classification.</title>
        <authorList>
            <person name="Goeker M."/>
        </authorList>
    </citation>
    <scope>NUCLEOTIDE SEQUENCE [LARGE SCALE GENOMIC DNA]</scope>
    <source>
        <strain evidence="2 3">DSM 46770</strain>
    </source>
</reference>
<evidence type="ECO:0000313" key="3">
    <source>
        <dbReference type="Proteomes" id="UP000295281"/>
    </source>
</evidence>
<accession>A0A4R6V0M5</accession>
<sequence>MSNGFVLLDYENPEQDPSLVSLEGRGSSTFLEEPHQVEAFREAFGSIQRSALSETAAIRLIEQLREETTK</sequence>
<name>A0A4R6V0M5_9ACTN</name>
<organism evidence="2 3">
    <name type="scientific">Actinorugispora endophytica</name>
    <dbReference type="NCBI Taxonomy" id="1605990"/>
    <lineage>
        <taxon>Bacteria</taxon>
        <taxon>Bacillati</taxon>
        <taxon>Actinomycetota</taxon>
        <taxon>Actinomycetes</taxon>
        <taxon>Streptosporangiales</taxon>
        <taxon>Nocardiopsidaceae</taxon>
        <taxon>Actinorugispora</taxon>
    </lineage>
</organism>
<comment type="caution">
    <text evidence="2">The sequence shown here is derived from an EMBL/GenBank/DDBJ whole genome shotgun (WGS) entry which is preliminary data.</text>
</comment>
<evidence type="ECO:0000259" key="1">
    <source>
        <dbReference type="Pfam" id="PF19054"/>
    </source>
</evidence>
<gene>
    <name evidence="2" type="ORF">EV190_104141</name>
</gene>
<evidence type="ECO:0000313" key="2">
    <source>
        <dbReference type="EMBL" id="TDQ53352.1"/>
    </source>
</evidence>
<dbReference type="InterPro" id="IPR043917">
    <property type="entry name" value="DUF5753"/>
</dbReference>
<dbReference type="EMBL" id="SNYN01000004">
    <property type="protein sequence ID" value="TDQ53352.1"/>
    <property type="molecule type" value="Genomic_DNA"/>
</dbReference>